<gene>
    <name evidence="1" type="ORF">OVN521_LOCUS39007</name>
</gene>
<reference evidence="1" key="1">
    <citation type="submission" date="2021-02" db="EMBL/GenBank/DDBJ databases">
        <authorList>
            <person name="Nowell W R."/>
        </authorList>
    </citation>
    <scope>NUCLEOTIDE SEQUENCE</scope>
</reference>
<dbReference type="EMBL" id="CAJOBG010049007">
    <property type="protein sequence ID" value="CAF4470651.1"/>
    <property type="molecule type" value="Genomic_DNA"/>
</dbReference>
<name>A0A820TFR8_9BILA</name>
<comment type="caution">
    <text evidence="1">The sequence shown here is derived from an EMBL/GenBank/DDBJ whole genome shotgun (WGS) entry which is preliminary data.</text>
</comment>
<protein>
    <submittedName>
        <fullName evidence="1">Uncharacterized protein</fullName>
    </submittedName>
</protein>
<feature type="non-terminal residue" evidence="1">
    <location>
        <position position="28"/>
    </location>
</feature>
<keyword evidence="2" id="KW-1185">Reference proteome</keyword>
<evidence type="ECO:0000313" key="1">
    <source>
        <dbReference type="EMBL" id="CAF4470651.1"/>
    </source>
</evidence>
<proteinExistence type="predicted"/>
<evidence type="ECO:0000313" key="2">
    <source>
        <dbReference type="Proteomes" id="UP000663866"/>
    </source>
</evidence>
<sequence>MDVQSEEQQRPPLIVLHRSCHHRRTATA</sequence>
<accession>A0A820TFR8</accession>
<dbReference type="Proteomes" id="UP000663866">
    <property type="component" value="Unassembled WGS sequence"/>
</dbReference>
<dbReference type="AlphaFoldDB" id="A0A820TFR8"/>
<organism evidence="1 2">
    <name type="scientific">Rotaria magnacalcarata</name>
    <dbReference type="NCBI Taxonomy" id="392030"/>
    <lineage>
        <taxon>Eukaryota</taxon>
        <taxon>Metazoa</taxon>
        <taxon>Spiralia</taxon>
        <taxon>Gnathifera</taxon>
        <taxon>Rotifera</taxon>
        <taxon>Eurotatoria</taxon>
        <taxon>Bdelloidea</taxon>
        <taxon>Philodinida</taxon>
        <taxon>Philodinidae</taxon>
        <taxon>Rotaria</taxon>
    </lineage>
</organism>